<protein>
    <submittedName>
        <fullName evidence="4">DUF4350 domain-containing protein</fullName>
    </submittedName>
</protein>
<proteinExistence type="predicted"/>
<name>A0ABU2H535_9ACTN</name>
<dbReference type="EMBL" id="JAVLVT010000003">
    <property type="protein sequence ID" value="MDS1270415.1"/>
    <property type="molecule type" value="Genomic_DNA"/>
</dbReference>
<keyword evidence="2" id="KW-0812">Transmembrane</keyword>
<sequence length="441" mass="45845">MVPSPPTQSQPLTPSLAARLRPWRGPVVFLLVLAVLGVVVSLGATPRPVGDLNPDSPDPDGSRAILELARDQGTEVETVSRMAAAEAALTEADESQPADGETAADTDTLVVLVNGHLLTTEEAQRLAELPTNRLIVEPPISLLHTTTPGIDITGDTRGPRDADCELPAAQAAGSTTMEGSLLAVSSSPPSPDADPAANGAADDGADGRDHAAVEECYPAGGGAMLLHLPGSGDSADPSASAAADTTVLGSGDPLRNAELTTDGNAALGLNLLTQHDRVVWLYPDPATPPDGTASVWDLLPSGVYLATVQLTVALAVLVLWRSRRLGPLVVERLPVVVRAAETTEGRARLYEARRARDQAAAALRTATLDRLRPLLGMDTGSETDTTAVAATVAERSGRDPQTVHHLLYGSLADATGARADTDTALVRLADELDALEREVRR</sequence>
<dbReference type="InterPro" id="IPR025646">
    <property type="entry name" value="DUF4350"/>
</dbReference>
<comment type="caution">
    <text evidence="4">The sequence shown here is derived from an EMBL/GenBank/DDBJ whole genome shotgun (WGS) entry which is preliminary data.</text>
</comment>
<dbReference type="RefSeq" id="WP_310911925.1">
    <property type="nucleotide sequence ID" value="NZ_JAVLVT010000003.1"/>
</dbReference>
<keyword evidence="2" id="KW-1133">Transmembrane helix</keyword>
<dbReference type="Proteomes" id="UP001250214">
    <property type="component" value="Unassembled WGS sequence"/>
</dbReference>
<evidence type="ECO:0000256" key="2">
    <source>
        <dbReference type="SAM" id="Phobius"/>
    </source>
</evidence>
<keyword evidence="2" id="KW-0472">Membrane</keyword>
<evidence type="ECO:0000256" key="1">
    <source>
        <dbReference type="SAM" id="MobiDB-lite"/>
    </source>
</evidence>
<feature type="compositionally biased region" description="Low complexity" evidence="1">
    <location>
        <begin position="183"/>
        <end position="202"/>
    </location>
</feature>
<evidence type="ECO:0000313" key="4">
    <source>
        <dbReference type="EMBL" id="MDS1270415.1"/>
    </source>
</evidence>
<evidence type="ECO:0000313" key="5">
    <source>
        <dbReference type="Proteomes" id="UP001250214"/>
    </source>
</evidence>
<gene>
    <name evidence="4" type="ORF">RIF23_08920</name>
</gene>
<feature type="transmembrane region" description="Helical" evidence="2">
    <location>
        <begin position="27"/>
        <end position="44"/>
    </location>
</feature>
<feature type="compositionally biased region" description="Low complexity" evidence="1">
    <location>
        <begin position="145"/>
        <end position="156"/>
    </location>
</feature>
<evidence type="ECO:0000259" key="3">
    <source>
        <dbReference type="Pfam" id="PF14258"/>
    </source>
</evidence>
<reference evidence="5" key="1">
    <citation type="submission" date="2023-07" db="EMBL/GenBank/DDBJ databases">
        <title>Novel species in the genus Lipingzhangella isolated from Sambhar Salt Lake.</title>
        <authorList>
            <person name="Jiya N."/>
            <person name="Kajale S."/>
            <person name="Sharma A."/>
        </authorList>
    </citation>
    <scope>NUCLEOTIDE SEQUENCE [LARGE SCALE GENOMIC DNA]</scope>
    <source>
        <strain evidence="5">LS1_29</strain>
    </source>
</reference>
<feature type="compositionally biased region" description="Low complexity" evidence="1">
    <location>
        <begin position="229"/>
        <end position="244"/>
    </location>
</feature>
<feature type="region of interest" description="Disordered" evidence="1">
    <location>
        <begin position="172"/>
        <end position="210"/>
    </location>
</feature>
<feature type="domain" description="DUF4350" evidence="3">
    <location>
        <begin position="54"/>
        <end position="272"/>
    </location>
</feature>
<organism evidence="4 5">
    <name type="scientific">Lipingzhangella rawalii</name>
    <dbReference type="NCBI Taxonomy" id="2055835"/>
    <lineage>
        <taxon>Bacteria</taxon>
        <taxon>Bacillati</taxon>
        <taxon>Actinomycetota</taxon>
        <taxon>Actinomycetes</taxon>
        <taxon>Streptosporangiales</taxon>
        <taxon>Nocardiopsidaceae</taxon>
        <taxon>Lipingzhangella</taxon>
    </lineage>
</organism>
<feature type="region of interest" description="Disordered" evidence="1">
    <location>
        <begin position="144"/>
        <end position="163"/>
    </location>
</feature>
<keyword evidence="5" id="KW-1185">Reference proteome</keyword>
<feature type="region of interest" description="Disordered" evidence="1">
    <location>
        <begin position="228"/>
        <end position="247"/>
    </location>
</feature>
<accession>A0ABU2H535</accession>
<dbReference type="Pfam" id="PF14258">
    <property type="entry name" value="DUF4350"/>
    <property type="match status" value="1"/>
</dbReference>